<dbReference type="AlphaFoldDB" id="A0A150GJL8"/>
<sequence>MTLQHAHVVPTYNFHIGAVKVDSMQAGPRLSAAEPGQYPEAADDAEVTALQLKLVMQYCDGGTLKAALQRGHFSSRSPPAPPSPLGREAGAAGEEKGAPLAASATASFTSSNQKLEWDEVSAAQNLPLCLLAALDIASGLEYLHGRGVIHGDLTDNNVLLKATQPVLPTAVQPGSLRLDGGAPLPDGPASAPVVPAGVGGAGAGSFASGSLPGSHPLGILSTLGPLDPPAARVESGHGASNGPQSHKREGGGPQNVLVGDAARDAAAQMLRFVFKIADFGLAVQLQGGSETHLSNMAQGTPFFAAPEVVQHGHLSPAADIYSFGVLLWLLLHGVSLGQIRHLLPRTAHAPIAPLLLRNACRSLPACAHALLASSLALEPERRPRVEALRGALQEALRDVAGPELSQMLLSAERREHLLPGRQ</sequence>
<dbReference type="PANTHER" id="PTHR44329">
    <property type="entry name" value="SERINE/THREONINE-PROTEIN KINASE TNNI3K-RELATED"/>
    <property type="match status" value="1"/>
</dbReference>
<evidence type="ECO:0000313" key="3">
    <source>
        <dbReference type="EMBL" id="KXZ49996.1"/>
    </source>
</evidence>
<organism evidence="3 4">
    <name type="scientific">Gonium pectorale</name>
    <name type="common">Green alga</name>
    <dbReference type="NCBI Taxonomy" id="33097"/>
    <lineage>
        <taxon>Eukaryota</taxon>
        <taxon>Viridiplantae</taxon>
        <taxon>Chlorophyta</taxon>
        <taxon>core chlorophytes</taxon>
        <taxon>Chlorophyceae</taxon>
        <taxon>CS clade</taxon>
        <taxon>Chlamydomonadales</taxon>
        <taxon>Volvocaceae</taxon>
        <taxon>Gonium</taxon>
    </lineage>
</organism>
<comment type="caution">
    <text evidence="3">The sequence shown here is derived from an EMBL/GenBank/DDBJ whole genome shotgun (WGS) entry which is preliminary data.</text>
</comment>
<dbReference type="PANTHER" id="PTHR44329:SF289">
    <property type="entry name" value="SERINE_THREONINE-PROTEIN KINASE VIK"/>
    <property type="match status" value="1"/>
</dbReference>
<evidence type="ECO:0000313" key="4">
    <source>
        <dbReference type="Proteomes" id="UP000075714"/>
    </source>
</evidence>
<dbReference type="InterPro" id="IPR011009">
    <property type="entry name" value="Kinase-like_dom_sf"/>
</dbReference>
<dbReference type="Pfam" id="PF00069">
    <property type="entry name" value="Pkinase"/>
    <property type="match status" value="1"/>
</dbReference>
<dbReference type="GO" id="GO:0005524">
    <property type="term" value="F:ATP binding"/>
    <property type="evidence" value="ECO:0007669"/>
    <property type="project" value="InterPro"/>
</dbReference>
<dbReference type="InterPro" id="IPR001245">
    <property type="entry name" value="Ser-Thr/Tyr_kinase_cat_dom"/>
</dbReference>
<reference evidence="4" key="1">
    <citation type="journal article" date="2016" name="Nat. Commun.">
        <title>The Gonium pectorale genome demonstrates co-option of cell cycle regulation during the evolution of multicellularity.</title>
        <authorList>
            <person name="Hanschen E.R."/>
            <person name="Marriage T.N."/>
            <person name="Ferris P.J."/>
            <person name="Hamaji T."/>
            <person name="Toyoda A."/>
            <person name="Fujiyama A."/>
            <person name="Neme R."/>
            <person name="Noguchi H."/>
            <person name="Minakuchi Y."/>
            <person name="Suzuki M."/>
            <person name="Kawai-Toyooka H."/>
            <person name="Smith D.R."/>
            <person name="Sparks H."/>
            <person name="Anderson J."/>
            <person name="Bakaric R."/>
            <person name="Luria V."/>
            <person name="Karger A."/>
            <person name="Kirschner M.W."/>
            <person name="Durand P.M."/>
            <person name="Michod R.E."/>
            <person name="Nozaki H."/>
            <person name="Olson B.J."/>
        </authorList>
    </citation>
    <scope>NUCLEOTIDE SEQUENCE [LARGE SCALE GENOMIC DNA]</scope>
    <source>
        <strain evidence="4">NIES-2863</strain>
    </source>
</reference>
<feature type="region of interest" description="Disordered" evidence="1">
    <location>
        <begin position="219"/>
        <end position="255"/>
    </location>
</feature>
<feature type="compositionally biased region" description="Low complexity" evidence="1">
    <location>
        <begin position="88"/>
        <end position="105"/>
    </location>
</feature>
<evidence type="ECO:0000256" key="1">
    <source>
        <dbReference type="SAM" id="MobiDB-lite"/>
    </source>
</evidence>
<evidence type="ECO:0000259" key="2">
    <source>
        <dbReference type="PROSITE" id="PS50011"/>
    </source>
</evidence>
<dbReference type="GO" id="GO:0004674">
    <property type="term" value="F:protein serine/threonine kinase activity"/>
    <property type="evidence" value="ECO:0007669"/>
    <property type="project" value="TreeGrafter"/>
</dbReference>
<proteinExistence type="predicted"/>
<dbReference type="InterPro" id="IPR000719">
    <property type="entry name" value="Prot_kinase_dom"/>
</dbReference>
<accession>A0A150GJL8</accession>
<keyword evidence="4" id="KW-1185">Reference proteome</keyword>
<dbReference type="EMBL" id="LSYV01000019">
    <property type="protein sequence ID" value="KXZ49996.1"/>
    <property type="molecule type" value="Genomic_DNA"/>
</dbReference>
<feature type="domain" description="Protein kinase" evidence="2">
    <location>
        <begin position="1"/>
        <end position="396"/>
    </location>
</feature>
<dbReference type="Proteomes" id="UP000075714">
    <property type="component" value="Unassembled WGS sequence"/>
</dbReference>
<dbReference type="PROSITE" id="PS50011">
    <property type="entry name" value="PROTEIN_KINASE_DOM"/>
    <property type="match status" value="1"/>
</dbReference>
<dbReference type="Pfam" id="PF07714">
    <property type="entry name" value="PK_Tyr_Ser-Thr"/>
    <property type="match status" value="1"/>
</dbReference>
<protein>
    <recommendedName>
        <fullName evidence="2">Protein kinase domain-containing protein</fullName>
    </recommendedName>
</protein>
<dbReference type="InterPro" id="IPR051681">
    <property type="entry name" value="Ser/Thr_Kinases-Pseudokinases"/>
</dbReference>
<dbReference type="Gene3D" id="1.10.510.10">
    <property type="entry name" value="Transferase(Phosphotransferase) domain 1"/>
    <property type="match status" value="2"/>
</dbReference>
<gene>
    <name evidence="3" type="ORF">GPECTOR_18g151</name>
</gene>
<dbReference type="SUPFAM" id="SSF56112">
    <property type="entry name" value="Protein kinase-like (PK-like)"/>
    <property type="match status" value="1"/>
</dbReference>
<dbReference type="STRING" id="33097.A0A150GJL8"/>
<dbReference type="OrthoDB" id="550936at2759"/>
<feature type="region of interest" description="Disordered" evidence="1">
    <location>
        <begin position="72"/>
        <end position="105"/>
    </location>
</feature>
<name>A0A150GJL8_GONPE</name>